<dbReference type="InterPro" id="IPR011113">
    <property type="entry name" value="Rho_RNA-bd"/>
</dbReference>
<evidence type="ECO:0000256" key="7">
    <source>
        <dbReference type="ARBA" id="ARBA00023015"/>
    </source>
</evidence>
<dbReference type="SUPFAM" id="SSF52540">
    <property type="entry name" value="P-loop containing nucleoside triphosphate hydrolases"/>
    <property type="match status" value="1"/>
</dbReference>
<dbReference type="RefSeq" id="WP_013633139.1">
    <property type="nucleotide sequence ID" value="NC_015177.1"/>
</dbReference>
<reference evidence="15" key="2">
    <citation type="submission" date="2011-02" db="EMBL/GenBank/DDBJ databases">
        <title>The complete genome of Pedobacter saltans DSM 12145.</title>
        <authorList>
            <consortium name="US DOE Joint Genome Institute (JGI-PGF)"/>
            <person name="Lucas S."/>
            <person name="Copeland A."/>
            <person name="Lapidus A."/>
            <person name="Bruce D."/>
            <person name="Goodwin L."/>
            <person name="Pitluck S."/>
            <person name="Kyrpides N."/>
            <person name="Mavromatis K."/>
            <person name="Pagani I."/>
            <person name="Ivanova N."/>
            <person name="Ovchinnikova G."/>
            <person name="Lu M."/>
            <person name="Detter J.C."/>
            <person name="Han C."/>
            <person name="Land M."/>
            <person name="Hauser L."/>
            <person name="Markowitz V."/>
            <person name="Cheng J.-F."/>
            <person name="Hugenholtz P."/>
            <person name="Woyke T."/>
            <person name="Wu D."/>
            <person name="Tindall B."/>
            <person name="Pomrenke H.G."/>
            <person name="Brambilla E."/>
            <person name="Klenk H.-P."/>
            <person name="Eisen J.A."/>
        </authorList>
    </citation>
    <scope>NUCLEOTIDE SEQUENCE [LARGE SCALE GENOMIC DNA]</scope>
    <source>
        <strain evidence="15">ATCC 51119 / DSM 12145 / JCM 21818 / LMG 10337 / NBRC 100064 / NCIMB 13643</strain>
    </source>
</reference>
<evidence type="ECO:0000256" key="11">
    <source>
        <dbReference type="PROSITE-ProRule" id="PRU01203"/>
    </source>
</evidence>
<feature type="compositionally biased region" description="Basic and acidic residues" evidence="12">
    <location>
        <begin position="135"/>
        <end position="146"/>
    </location>
</feature>
<reference evidence="14 15" key="1">
    <citation type="journal article" date="2011" name="Stand. Genomic Sci.">
        <title>Complete genome sequence of the gliding, heparinolytic Pedobacter saltans type strain (113).</title>
        <authorList>
            <person name="Liolios K."/>
            <person name="Sikorski J."/>
            <person name="Lu M."/>
            <person name="Nolan M."/>
            <person name="Lapidus A."/>
            <person name="Lucas S."/>
            <person name="Hammon N."/>
            <person name="Deshpande S."/>
            <person name="Cheng J.F."/>
            <person name="Tapia R."/>
            <person name="Han C."/>
            <person name="Goodwin L."/>
            <person name="Pitluck S."/>
            <person name="Huntemann M."/>
            <person name="Ivanova N."/>
            <person name="Pagani I."/>
            <person name="Mavromatis K."/>
            <person name="Ovchinikova G."/>
            <person name="Pati A."/>
            <person name="Chen A."/>
            <person name="Palaniappan K."/>
            <person name="Land M."/>
            <person name="Hauser L."/>
            <person name="Brambilla E.M."/>
            <person name="Kotsyurbenko O."/>
            <person name="Rohde M."/>
            <person name="Tindall B.J."/>
            <person name="Abt B."/>
            <person name="Goker M."/>
            <person name="Detter J.C."/>
            <person name="Woyke T."/>
            <person name="Bristow J."/>
            <person name="Eisen J.A."/>
            <person name="Markowitz V."/>
            <person name="Hugenholtz P."/>
            <person name="Klenk H.P."/>
            <person name="Kyrpides N.C."/>
        </authorList>
    </citation>
    <scope>NUCLEOTIDE SEQUENCE [LARGE SCALE GENOMIC DNA]</scope>
    <source>
        <strain evidence="15">ATCC 51119 / DSM 12145 / JCM 21818 / LMG 10337 / NBRC 100064 / NCIMB 13643</strain>
    </source>
</reference>
<evidence type="ECO:0000256" key="5">
    <source>
        <dbReference type="ARBA" id="ARBA00022840"/>
    </source>
</evidence>
<keyword evidence="4 9" id="KW-0347">Helicase</keyword>
<dbReference type="InterPro" id="IPR012340">
    <property type="entry name" value="NA-bd_OB-fold"/>
</dbReference>
<dbReference type="InterPro" id="IPR027417">
    <property type="entry name" value="P-loop_NTPase"/>
</dbReference>
<dbReference type="KEGG" id="psn:Pedsa_2100"/>
<evidence type="ECO:0000256" key="1">
    <source>
        <dbReference type="ARBA" id="ARBA00022472"/>
    </source>
</evidence>
<dbReference type="SMART" id="SM00959">
    <property type="entry name" value="Rho_N"/>
    <property type="match status" value="1"/>
</dbReference>
<evidence type="ECO:0000256" key="3">
    <source>
        <dbReference type="ARBA" id="ARBA00022801"/>
    </source>
</evidence>
<dbReference type="SMART" id="SM00357">
    <property type="entry name" value="CSP"/>
    <property type="match status" value="1"/>
</dbReference>
<evidence type="ECO:0000256" key="8">
    <source>
        <dbReference type="ARBA" id="ARBA00023163"/>
    </source>
</evidence>
<evidence type="ECO:0000313" key="14">
    <source>
        <dbReference type="EMBL" id="ADY52652.1"/>
    </source>
</evidence>
<keyword evidence="3 9" id="KW-0378">Hydrolase</keyword>
<dbReference type="SMART" id="SM00382">
    <property type="entry name" value="AAA"/>
    <property type="match status" value="1"/>
</dbReference>
<dbReference type="STRING" id="762903.Pedsa_2100"/>
<evidence type="ECO:0000256" key="6">
    <source>
        <dbReference type="ARBA" id="ARBA00022884"/>
    </source>
</evidence>
<keyword evidence="1 9" id="KW-0806">Transcription termination</keyword>
<dbReference type="SUPFAM" id="SSF50249">
    <property type="entry name" value="Nucleic acid-binding proteins"/>
    <property type="match status" value="1"/>
</dbReference>
<keyword evidence="7 9" id="KW-0805">Transcription regulation</keyword>
<dbReference type="InterPro" id="IPR011129">
    <property type="entry name" value="CSD"/>
</dbReference>
<dbReference type="SUPFAM" id="SSF68912">
    <property type="entry name" value="Rho N-terminal domain-like"/>
    <property type="match status" value="1"/>
</dbReference>
<dbReference type="HAMAP" id="MF_01884">
    <property type="entry name" value="Rho"/>
    <property type="match status" value="1"/>
</dbReference>
<dbReference type="GO" id="GO:0003723">
    <property type="term" value="F:RNA binding"/>
    <property type="evidence" value="ECO:0007669"/>
    <property type="project" value="UniProtKB-UniRule"/>
</dbReference>
<keyword evidence="2 9" id="KW-0547">Nucleotide-binding</keyword>
<dbReference type="InterPro" id="IPR011112">
    <property type="entry name" value="Rho-like_N"/>
</dbReference>
<feature type="domain" description="Rho RNA-BD" evidence="13">
    <location>
        <begin position="165"/>
        <end position="240"/>
    </location>
</feature>
<dbReference type="Gene3D" id="2.40.50.140">
    <property type="entry name" value="Nucleic acid-binding proteins"/>
    <property type="match status" value="1"/>
</dbReference>
<accession>F0SB17</accession>
<evidence type="ECO:0000256" key="12">
    <source>
        <dbReference type="SAM" id="MobiDB-lite"/>
    </source>
</evidence>
<dbReference type="Pfam" id="PF07497">
    <property type="entry name" value="Rho_RNA_bind"/>
    <property type="match status" value="1"/>
</dbReference>
<dbReference type="AlphaFoldDB" id="F0SB17"/>
<evidence type="ECO:0000313" key="15">
    <source>
        <dbReference type="Proteomes" id="UP000000310"/>
    </source>
</evidence>
<evidence type="ECO:0000256" key="9">
    <source>
        <dbReference type="HAMAP-Rule" id="MF_01884"/>
    </source>
</evidence>
<dbReference type="OrthoDB" id="9805197at2"/>
<keyword evidence="15" id="KW-1185">Reference proteome</keyword>
<protein>
    <recommendedName>
        <fullName evidence="9 10">Transcription termination factor Rho</fullName>
        <ecNumber evidence="9 10">3.6.4.-</ecNumber>
    </recommendedName>
    <alternativeName>
        <fullName evidence="9">ATP-dependent helicase Rho</fullName>
    </alternativeName>
</protein>
<evidence type="ECO:0000259" key="13">
    <source>
        <dbReference type="PROSITE" id="PS51856"/>
    </source>
</evidence>
<dbReference type="Proteomes" id="UP000000310">
    <property type="component" value="Chromosome"/>
</dbReference>
<dbReference type="PANTHER" id="PTHR46425">
    <property type="entry name" value="TRANSCRIPTION TERMINATION FACTOR RHO"/>
    <property type="match status" value="1"/>
</dbReference>
<dbReference type="eggNOG" id="COG1158">
    <property type="taxonomic scope" value="Bacteria"/>
</dbReference>
<dbReference type="InterPro" id="IPR000194">
    <property type="entry name" value="ATPase_F1/V1/A1_a/bsu_nucl-bd"/>
</dbReference>
<dbReference type="GO" id="GO:0006353">
    <property type="term" value="P:DNA-templated transcription termination"/>
    <property type="evidence" value="ECO:0007669"/>
    <property type="project" value="UniProtKB-UniRule"/>
</dbReference>
<name>F0SB17_PSESL</name>
<sequence length="532" mass="59103">MFDINELNDKLVSELREIAKTFGVGNADDLRKAELIAKIKEQHELISAAKSAGAIEEIKEEKPKKRARTVKTTTTVEEVKPKSPVKEASLFDNTESESNTPSEASAGEKRLRKAAPVKEAATVSETPLVTNAPVEEQKSTESERPQQQRPGGKRAQDSVFDFDNVITNEGVLEIMPDGYGFLRSSDYNYLTSPDDIYVSQSQIKLFGLKTGDTIRGSIRPPKEGEKYFPLVRVEAINGRVPAEVRDRIPFDYLTPLFPSERLNLFTKPGDYSTRIMDLFTPIGKGQRGLIVAQPKTGKTNLLKEVANAIAANHPEVYLIILLIDERPEEVTDMARSVRAEVISSTFDEPAERHVKIANIVLEKAKRMVECGHDVVILLDSITRLARAYNTVAPASGKILSGGVDANALHKPKRFFGAARNIEDGGSLTILATALTDTGSKMDEVIFEEFKGTGNMELQLDRKLSNKRIFPAIDITASSTRRDDLLLDKETLQRVWILRNHLADMNSQEAMEFLLTQVRGTKSNEEFLVSMNS</sequence>
<dbReference type="NCBIfam" id="TIGR00767">
    <property type="entry name" value="rho"/>
    <property type="match status" value="1"/>
</dbReference>
<evidence type="ECO:0000256" key="2">
    <source>
        <dbReference type="ARBA" id="ARBA00022741"/>
    </source>
</evidence>
<dbReference type="PANTHER" id="PTHR46425:SF1">
    <property type="entry name" value="TRANSCRIPTION TERMINATION FACTOR RHO"/>
    <property type="match status" value="1"/>
</dbReference>
<evidence type="ECO:0000256" key="4">
    <source>
        <dbReference type="ARBA" id="ARBA00022806"/>
    </source>
</evidence>
<dbReference type="InterPro" id="IPR036269">
    <property type="entry name" value="Rho_N_sf"/>
</dbReference>
<dbReference type="Gene3D" id="3.40.50.300">
    <property type="entry name" value="P-loop containing nucleotide triphosphate hydrolases"/>
    <property type="match status" value="1"/>
</dbReference>
<dbReference type="InterPro" id="IPR004665">
    <property type="entry name" value="Term_rho"/>
</dbReference>
<dbReference type="EC" id="3.6.4.-" evidence="9 10"/>
<dbReference type="Gene3D" id="1.10.720.10">
    <property type="match status" value="1"/>
</dbReference>
<dbReference type="CDD" id="cd01128">
    <property type="entry name" value="rho_factor_C"/>
    <property type="match status" value="1"/>
</dbReference>
<dbReference type="GO" id="GO:0008186">
    <property type="term" value="F:ATP-dependent activity, acting on RNA"/>
    <property type="evidence" value="ECO:0007669"/>
    <property type="project" value="UniProtKB-UniRule"/>
</dbReference>
<dbReference type="GO" id="GO:0004386">
    <property type="term" value="F:helicase activity"/>
    <property type="evidence" value="ECO:0007669"/>
    <property type="project" value="UniProtKB-UniRule"/>
</dbReference>
<keyword evidence="6 9" id="KW-0694">RNA-binding</keyword>
<organism evidence="14 15">
    <name type="scientific">Pseudopedobacter saltans (strain ATCC 51119 / DSM 12145 / JCM 21818 / CCUG 39354 / LMG 10337 / NBRC 100064 / NCIMB 13643)</name>
    <name type="common">Pedobacter saltans</name>
    <dbReference type="NCBI Taxonomy" id="762903"/>
    <lineage>
        <taxon>Bacteria</taxon>
        <taxon>Pseudomonadati</taxon>
        <taxon>Bacteroidota</taxon>
        <taxon>Sphingobacteriia</taxon>
        <taxon>Sphingobacteriales</taxon>
        <taxon>Sphingobacteriaceae</taxon>
        <taxon>Pseudopedobacter</taxon>
    </lineage>
</organism>
<comment type="caution">
    <text evidence="9">Lacks conserved residue(s) required for the propagation of feature annotation.</text>
</comment>
<dbReference type="Pfam" id="PF00006">
    <property type="entry name" value="ATP-synt_ab"/>
    <property type="match status" value="1"/>
</dbReference>
<dbReference type="EMBL" id="CP002545">
    <property type="protein sequence ID" value="ADY52652.1"/>
    <property type="molecule type" value="Genomic_DNA"/>
</dbReference>
<proteinExistence type="inferred from homology"/>
<dbReference type="CDD" id="cd04459">
    <property type="entry name" value="Rho_CSD"/>
    <property type="match status" value="1"/>
</dbReference>
<comment type="function">
    <text evidence="9">Facilitates transcription termination by a mechanism that involves Rho binding to the nascent RNA, activation of Rho's RNA-dependent ATPase activity, and release of the mRNA from the DNA template.</text>
</comment>
<dbReference type="GO" id="GO:0005524">
    <property type="term" value="F:ATP binding"/>
    <property type="evidence" value="ECO:0007669"/>
    <property type="project" value="UniProtKB-UniRule"/>
</dbReference>
<evidence type="ECO:0000256" key="10">
    <source>
        <dbReference type="NCBIfam" id="TIGR00767"/>
    </source>
</evidence>
<gene>
    <name evidence="9" type="primary">rho</name>
    <name evidence="14" type="ordered locus">Pedsa_2100</name>
</gene>
<comment type="subunit">
    <text evidence="9">Homohexamer. The homohexamer assembles into an open ring structure.</text>
</comment>
<feature type="binding site" evidence="9">
    <location>
        <position position="326"/>
    </location>
    <ligand>
        <name>ATP</name>
        <dbReference type="ChEBI" id="CHEBI:30616"/>
    </ligand>
</feature>
<feature type="region of interest" description="Disordered" evidence="12">
    <location>
        <begin position="61"/>
        <end position="158"/>
    </location>
</feature>
<keyword evidence="5 9" id="KW-0067">ATP-binding</keyword>
<dbReference type="InterPro" id="IPR003593">
    <property type="entry name" value="AAA+_ATPase"/>
</dbReference>
<dbReference type="PROSITE" id="PS51856">
    <property type="entry name" value="RHO_RNA_BD"/>
    <property type="match status" value="1"/>
</dbReference>
<feature type="binding site" evidence="9">
    <location>
        <begin position="283"/>
        <end position="288"/>
    </location>
    <ligand>
        <name>ATP</name>
        <dbReference type="ChEBI" id="CHEBI:30616"/>
    </ligand>
</feature>
<dbReference type="HOGENOM" id="CLU_016377_1_2_10"/>
<dbReference type="GO" id="GO:0005829">
    <property type="term" value="C:cytosol"/>
    <property type="evidence" value="ECO:0007669"/>
    <property type="project" value="UniProtKB-ARBA"/>
</dbReference>
<feature type="compositionally biased region" description="Polar residues" evidence="12">
    <location>
        <begin position="91"/>
        <end position="103"/>
    </location>
</feature>
<dbReference type="GO" id="GO:0016787">
    <property type="term" value="F:hydrolase activity"/>
    <property type="evidence" value="ECO:0007669"/>
    <property type="project" value="UniProtKB-KW"/>
</dbReference>
<dbReference type="NCBIfam" id="NF006886">
    <property type="entry name" value="PRK09376.1"/>
    <property type="match status" value="1"/>
</dbReference>
<dbReference type="InterPro" id="IPR041703">
    <property type="entry name" value="Rho_factor_ATP-bd"/>
</dbReference>
<comment type="similarity">
    <text evidence="9 11">Belongs to the Rho family.</text>
</comment>
<feature type="binding site" evidence="9">
    <location>
        <begin position="295"/>
        <end position="300"/>
    </location>
    <ligand>
        <name>ATP</name>
        <dbReference type="ChEBI" id="CHEBI:30616"/>
    </ligand>
</feature>
<dbReference type="Pfam" id="PF07498">
    <property type="entry name" value="Rho_N"/>
    <property type="match status" value="1"/>
</dbReference>
<keyword evidence="8 9" id="KW-0804">Transcription</keyword>